<dbReference type="RefSeq" id="XP_065664826.1">
    <property type="nucleotide sequence ID" value="XM_065808754.1"/>
</dbReference>
<feature type="region of interest" description="Disordered" evidence="1">
    <location>
        <begin position="39"/>
        <end position="84"/>
    </location>
</feature>
<dbReference type="Pfam" id="PF14291">
    <property type="entry name" value="DUF4371"/>
    <property type="match status" value="1"/>
</dbReference>
<evidence type="ECO:0000256" key="1">
    <source>
        <dbReference type="SAM" id="MobiDB-lite"/>
    </source>
</evidence>
<keyword evidence="3" id="KW-1185">Reference proteome</keyword>
<dbReference type="SUPFAM" id="SSF53098">
    <property type="entry name" value="Ribonuclease H-like"/>
    <property type="match status" value="1"/>
</dbReference>
<dbReference type="PANTHER" id="PTHR45749:SF23">
    <property type="entry name" value="ZINC FINGER MYM-TYPE PROTEIN 1-LIKE"/>
    <property type="match status" value="1"/>
</dbReference>
<dbReference type="InterPro" id="IPR012337">
    <property type="entry name" value="RNaseH-like_sf"/>
</dbReference>
<organism evidence="3 4">
    <name type="scientific">Hydra vulgaris</name>
    <name type="common">Hydra</name>
    <name type="synonym">Hydra attenuata</name>
    <dbReference type="NCBI Taxonomy" id="6087"/>
    <lineage>
        <taxon>Eukaryota</taxon>
        <taxon>Metazoa</taxon>
        <taxon>Cnidaria</taxon>
        <taxon>Hydrozoa</taxon>
        <taxon>Hydroidolina</taxon>
        <taxon>Anthoathecata</taxon>
        <taxon>Aplanulata</taxon>
        <taxon>Hydridae</taxon>
        <taxon>Hydra</taxon>
    </lineage>
</organism>
<evidence type="ECO:0000313" key="3">
    <source>
        <dbReference type="Proteomes" id="UP001652625"/>
    </source>
</evidence>
<gene>
    <name evidence="4" type="primary">LOC136086457</name>
</gene>
<evidence type="ECO:0000313" key="4">
    <source>
        <dbReference type="RefSeq" id="XP_065664826.1"/>
    </source>
</evidence>
<proteinExistence type="predicted"/>
<dbReference type="GeneID" id="136086457"/>
<feature type="domain" description="DUF4371" evidence="2">
    <location>
        <begin position="195"/>
        <end position="432"/>
    </location>
</feature>
<dbReference type="InterPro" id="IPR025398">
    <property type="entry name" value="DUF4371"/>
</dbReference>
<evidence type="ECO:0000259" key="2">
    <source>
        <dbReference type="Pfam" id="PF14291"/>
    </source>
</evidence>
<reference evidence="4" key="1">
    <citation type="submission" date="2025-08" db="UniProtKB">
        <authorList>
            <consortium name="RefSeq"/>
        </authorList>
    </citation>
    <scope>IDENTIFICATION</scope>
</reference>
<sequence length="496" mass="56472">MNQKKKLSEAANKKRKLKIENNSSKLPKIFDFFSKQEIKENEGSPSEIESVVLSKKTSSQVSHNNTRNINDLHKAGSSDVPLSNNEENEEALSEIESVILSKKTSSQVSLNKTGNINLGIDVLHKPDSSDIPGSDPELWNLDEKTRDYICRNGFSQNINADFIHSKKEYLIVHKSGGHWTFNRYLNKDWFKTTVFSKKGFSNWKYPEKLIKHENSEGYKTCVYKMKQRATDLGRIDTTITRQLKIETNYWINVLTRVCSVVKSLASYGLPFRGAEEKYGSSVANIGNFIMAMELVAEYDPFLCQHISKYGNPGKGNTSYLSFYTYEQFISIMLEKVLETIIKEVKAATYFSISIDSTPDITHIDQFSFIIRYVLPNGEPVERFIGFIDDAGHKTESLTDAIFSILKKYNLNVCFLRGQSYDNAKNMSGIYSGVQARIKDVISFVDFVPCSAHSLNLIGMCAASCCEEANNFFSFIQNLYVYFSSSTYRWSLLRKIQ</sequence>
<name>A0ABM4CSF2_HYDVU</name>
<dbReference type="PANTHER" id="PTHR45749">
    <property type="match status" value="1"/>
</dbReference>
<dbReference type="Proteomes" id="UP001652625">
    <property type="component" value="Chromosome 10"/>
</dbReference>
<feature type="compositionally biased region" description="Polar residues" evidence="1">
    <location>
        <begin position="55"/>
        <end position="69"/>
    </location>
</feature>
<protein>
    <submittedName>
        <fullName evidence="4">Zinc finger MYM-type protein 1-like</fullName>
    </submittedName>
</protein>
<accession>A0ABM4CSF2</accession>